<organism evidence="1 2">
    <name type="scientific">Gigaspora margarita</name>
    <dbReference type="NCBI Taxonomy" id="4874"/>
    <lineage>
        <taxon>Eukaryota</taxon>
        <taxon>Fungi</taxon>
        <taxon>Fungi incertae sedis</taxon>
        <taxon>Mucoromycota</taxon>
        <taxon>Glomeromycotina</taxon>
        <taxon>Glomeromycetes</taxon>
        <taxon>Diversisporales</taxon>
        <taxon>Gigasporaceae</taxon>
        <taxon>Gigaspora</taxon>
    </lineage>
</organism>
<gene>
    <name evidence="1" type="ORF">GMARGA_LOCUS20412</name>
</gene>
<sequence>QPFFINALNFLNANYEVPSCEVLSEHLLDTKIAKIINKIDKILDYTNLYWYDEQLCLICTTEVSSEIIANIAKSVFKKLKKEKTLLDDDIELSNPNNDLNSDEPNLNLKISKINDFSILSFNMYTL</sequence>
<reference evidence="1 2" key="1">
    <citation type="submission" date="2021-06" db="EMBL/GenBank/DDBJ databases">
        <authorList>
            <person name="Kallberg Y."/>
            <person name="Tangrot J."/>
            <person name="Rosling A."/>
        </authorList>
    </citation>
    <scope>NUCLEOTIDE SEQUENCE [LARGE SCALE GENOMIC DNA]</scope>
    <source>
        <strain evidence="1 2">120-4 pot B 10/14</strain>
    </source>
</reference>
<protein>
    <submittedName>
        <fullName evidence="1">4463_t:CDS:1</fullName>
    </submittedName>
</protein>
<evidence type="ECO:0000313" key="1">
    <source>
        <dbReference type="EMBL" id="CAG8785791.1"/>
    </source>
</evidence>
<proteinExistence type="predicted"/>
<name>A0ABN7VML0_GIGMA</name>
<comment type="caution">
    <text evidence="1">The sequence shown here is derived from an EMBL/GenBank/DDBJ whole genome shotgun (WGS) entry which is preliminary data.</text>
</comment>
<keyword evidence="2" id="KW-1185">Reference proteome</keyword>
<dbReference type="EMBL" id="CAJVQB010017874">
    <property type="protein sequence ID" value="CAG8785791.1"/>
    <property type="molecule type" value="Genomic_DNA"/>
</dbReference>
<accession>A0ABN7VML0</accession>
<evidence type="ECO:0000313" key="2">
    <source>
        <dbReference type="Proteomes" id="UP000789901"/>
    </source>
</evidence>
<dbReference type="Proteomes" id="UP000789901">
    <property type="component" value="Unassembled WGS sequence"/>
</dbReference>
<feature type="non-terminal residue" evidence="1">
    <location>
        <position position="1"/>
    </location>
</feature>